<dbReference type="Pfam" id="PF10546">
    <property type="entry name" value="P63C"/>
    <property type="match status" value="1"/>
</dbReference>
<reference evidence="2 3" key="1">
    <citation type="submission" date="2018-12" db="EMBL/GenBank/DDBJ databases">
        <title>Complete genome sequence of Flaviflexus salsibiostraticola KCTC 33148.</title>
        <authorList>
            <person name="Bae J.-W."/>
        </authorList>
    </citation>
    <scope>NUCLEOTIDE SEQUENCE [LARGE SCALE GENOMIC DNA]</scope>
    <source>
        <strain evidence="2 3">KCTC 33148</strain>
    </source>
</reference>
<dbReference type="Proteomes" id="UP000270021">
    <property type="component" value="Chromosome"/>
</dbReference>
<evidence type="ECO:0000259" key="1">
    <source>
        <dbReference type="Pfam" id="PF10546"/>
    </source>
</evidence>
<organism evidence="2 3">
    <name type="scientific">Flaviflexus salsibiostraticola</name>
    <dbReference type="NCBI Taxonomy" id="1282737"/>
    <lineage>
        <taxon>Bacteria</taxon>
        <taxon>Bacillati</taxon>
        <taxon>Actinomycetota</taxon>
        <taxon>Actinomycetes</taxon>
        <taxon>Actinomycetales</taxon>
        <taxon>Actinomycetaceae</taxon>
        <taxon>Flaviflexus</taxon>
    </lineage>
</organism>
<evidence type="ECO:0000313" key="2">
    <source>
        <dbReference type="EMBL" id="AZN31138.1"/>
    </source>
</evidence>
<proteinExistence type="predicted"/>
<dbReference type="EMBL" id="CP034438">
    <property type="protein sequence ID" value="AZN31138.1"/>
    <property type="molecule type" value="Genomic_DNA"/>
</dbReference>
<feature type="domain" description="Bacteriophage Mx8 p63 C-terminal" evidence="1">
    <location>
        <begin position="18"/>
        <end position="73"/>
    </location>
</feature>
<evidence type="ECO:0000313" key="3">
    <source>
        <dbReference type="Proteomes" id="UP000270021"/>
    </source>
</evidence>
<dbReference type="KEGG" id="fsl:EJO69_09220"/>
<name>A0A3Q8WVL5_9ACTO</name>
<dbReference type="AlphaFoldDB" id="A0A3Q8WVL5"/>
<sequence length="95" mass="11186">MQCRRRCSRCRRRSWAREAYVASELQPWVKTFDVSFYKQLFRLRGLPFDPASMKKPRYFGKLTNNIVYERLAVLTSTVVDSVDWWDSGDAEVGSV</sequence>
<dbReference type="OrthoDB" id="4762429at2"/>
<gene>
    <name evidence="2" type="ORF">EJO69_09220</name>
</gene>
<protein>
    <recommendedName>
        <fullName evidence="1">Bacteriophage Mx8 p63 C-terminal domain-containing protein</fullName>
    </recommendedName>
</protein>
<dbReference type="InterPro" id="IPR018874">
    <property type="entry name" value="Phage_Mx8_p63_C"/>
</dbReference>
<accession>A0A3Q8WVL5</accession>
<keyword evidence="3" id="KW-1185">Reference proteome</keyword>